<organism evidence="1">
    <name type="scientific">Candidatus Kentrum sp. FM</name>
    <dbReference type="NCBI Taxonomy" id="2126340"/>
    <lineage>
        <taxon>Bacteria</taxon>
        <taxon>Pseudomonadati</taxon>
        <taxon>Pseudomonadota</taxon>
        <taxon>Gammaproteobacteria</taxon>
        <taxon>Candidatus Kentrum</taxon>
    </lineage>
</organism>
<dbReference type="EMBL" id="CAADFL010000765">
    <property type="protein sequence ID" value="VFK21189.1"/>
    <property type="molecule type" value="Genomic_DNA"/>
</dbReference>
<accession>A0A450WW30</accession>
<protein>
    <submittedName>
        <fullName evidence="1">Uncharacterized protein</fullName>
    </submittedName>
</protein>
<reference evidence="1" key="1">
    <citation type="submission" date="2019-02" db="EMBL/GenBank/DDBJ databases">
        <authorList>
            <person name="Gruber-Vodicka R. H."/>
            <person name="Seah K. B. B."/>
        </authorList>
    </citation>
    <scope>NUCLEOTIDE SEQUENCE</scope>
    <source>
        <strain evidence="1">BECK_BZ164</strain>
    </source>
</reference>
<evidence type="ECO:0000313" key="1">
    <source>
        <dbReference type="EMBL" id="VFK21189.1"/>
    </source>
</evidence>
<dbReference type="AlphaFoldDB" id="A0A450WW30"/>
<sequence>MRFALAGSPASYRASLNLVAVFRAILLSVDFLFFLYAFHAAISIRYWFAIAIAIDIRYRSSIRPRLFSIASSDIDIERTTITRCGLAALGPLW</sequence>
<gene>
    <name evidence="1" type="ORF">BECKFM1743B_GA0114221_107653</name>
</gene>
<proteinExistence type="predicted"/>
<name>A0A450WW30_9GAMM</name>